<evidence type="ECO:0000256" key="3">
    <source>
        <dbReference type="ARBA" id="ARBA00022737"/>
    </source>
</evidence>
<feature type="region of interest" description="Disordered" evidence="5">
    <location>
        <begin position="761"/>
        <end position="797"/>
    </location>
</feature>
<dbReference type="InterPro" id="IPR016024">
    <property type="entry name" value="ARM-type_fold"/>
</dbReference>
<dbReference type="AlphaFoldDB" id="A0A1B2JE41"/>
<dbReference type="GO" id="GO:0010008">
    <property type="term" value="C:endosome membrane"/>
    <property type="evidence" value="ECO:0007669"/>
    <property type="project" value="TreeGrafter"/>
</dbReference>
<comment type="similarity">
    <text evidence="2">Belongs to the VAC14 family.</text>
</comment>
<dbReference type="OrthoDB" id="5574975at2759"/>
<reference evidence="7 8" key="1">
    <citation type="submission" date="2016-02" db="EMBL/GenBank/DDBJ databases">
        <title>Comparative genomic and transcriptomic foundation for Pichia pastoris.</title>
        <authorList>
            <person name="Love K.R."/>
            <person name="Shah K.A."/>
            <person name="Whittaker C.A."/>
            <person name="Wu J."/>
            <person name="Bartlett M.C."/>
            <person name="Ma D."/>
            <person name="Leeson R.L."/>
            <person name="Priest M."/>
            <person name="Young S.K."/>
            <person name="Love J.C."/>
        </authorList>
    </citation>
    <scope>NUCLEOTIDE SEQUENCE [LARGE SCALE GENOMIC DNA]</scope>
    <source>
        <strain evidence="7 8">ATCC 28485</strain>
    </source>
</reference>
<dbReference type="GO" id="GO:0070772">
    <property type="term" value="C:PAS complex"/>
    <property type="evidence" value="ECO:0007669"/>
    <property type="project" value="InterPro"/>
</dbReference>
<dbReference type="EMBL" id="CP014586">
    <property type="protein sequence ID" value="ANZ76344.1"/>
    <property type="molecule type" value="Genomic_DNA"/>
</dbReference>
<dbReference type="InterPro" id="IPR021841">
    <property type="entry name" value="VAC14_Fig4p-bd"/>
</dbReference>
<keyword evidence="3" id="KW-0677">Repeat</keyword>
<dbReference type="Gene3D" id="1.25.10.10">
    <property type="entry name" value="Leucine-rich Repeat Variant"/>
    <property type="match status" value="2"/>
</dbReference>
<evidence type="ECO:0000256" key="4">
    <source>
        <dbReference type="ARBA" id="ARBA00023136"/>
    </source>
</evidence>
<dbReference type="PANTHER" id="PTHR16023">
    <property type="entry name" value="TAX1 BINDING PROTEIN-RELATED"/>
    <property type="match status" value="1"/>
</dbReference>
<keyword evidence="8" id="KW-1185">Reference proteome</keyword>
<evidence type="ECO:0000256" key="1">
    <source>
        <dbReference type="ARBA" id="ARBA00004308"/>
    </source>
</evidence>
<sequence>MDKNIQRGLNDRLYEKRKAAALELEKLIKDLIKAGDSNKINEIISKLSRDFAYAVHQPNSRNGGLIGLAATAIALGQHEVPKYLEKIIHPVLACFGDQDARVRYYACEALYNISKVAKGEILLYFNEIFDNLCKLTADSEVSVKKGADLLDRLIKDIVAEKATTYVSVLHVKKPEDYKELKSTVEKPNGKTIQVNEPQSPLAFSLPKFIILLKERIYVMNPYVRMFLVSWIRLLDSISDLDLIYYLPTFLSGLIQFLSDGHDDVKVATHSLLDLLLQEIENINEIKKILQESKKENTTNKLTLDNESDSSVKIDHPIQSIVDGNYIHGQDINLDFPEIIHILISHLDSSKEEIQIVVLSWLATLLKISPLSFIPLIPDILSILLSIVAHEGTSRESAIQLNLELMKLIEGHEVDGDDKSLNISQIVKVLTLNSLNDKEQTRLAALDWLIMLNDKCFEEVLSNNNETISVHLLRAMSDPSEKVIDKVLQLLANIANRGNDKYFESFMIDLLQLFKSDRLLLESRGNFILRTLCISLNPEMIYSSLAKVLENEPDLGFISIMVQMLNNNLITAPELTKLRHNLNLKSNMNESEEDWNLFKRLFKSWSHNPPALLSLCMLCQSYQLAFGILETFTENELTVSLMVQIDILVQLLESPVFAKLRMQLLSPESNPYLYRCLYGILMLLPQSTAFYTLKTRLDSVSNINNLPIPSNRRNSEAKLESRIEEKLELLEIFRSIQQKHEEYRLSVLNKKEPKDYDLGQLSKLSLNPASPKSEEFSDKTGIGSNKSDKTSKKHSTLVRKISSRPFGIGFNNNDKD</sequence>
<comment type="subcellular location">
    <subcellularLocation>
        <location evidence="1">Endomembrane system</location>
    </subcellularLocation>
</comment>
<protein>
    <submittedName>
        <fullName evidence="7">BA75_04062T0</fullName>
    </submittedName>
</protein>
<evidence type="ECO:0000313" key="7">
    <source>
        <dbReference type="EMBL" id="ANZ76344.1"/>
    </source>
</evidence>
<dbReference type="Pfam" id="PF12755">
    <property type="entry name" value="Vac14_Fab1_bd"/>
    <property type="match status" value="1"/>
</dbReference>
<dbReference type="PANTHER" id="PTHR16023:SF0">
    <property type="entry name" value="PROTEIN VAC14 HOMOLOG"/>
    <property type="match status" value="1"/>
</dbReference>
<dbReference type="InterPro" id="IPR026825">
    <property type="entry name" value="Vac14"/>
</dbReference>
<organism evidence="7 8">
    <name type="scientific">Komagataella pastoris</name>
    <name type="common">Yeast</name>
    <name type="synonym">Pichia pastoris</name>
    <dbReference type="NCBI Taxonomy" id="4922"/>
    <lineage>
        <taxon>Eukaryota</taxon>
        <taxon>Fungi</taxon>
        <taxon>Dikarya</taxon>
        <taxon>Ascomycota</taxon>
        <taxon>Saccharomycotina</taxon>
        <taxon>Pichiomycetes</taxon>
        <taxon>Pichiales</taxon>
        <taxon>Pichiaceae</taxon>
        <taxon>Komagataella</taxon>
    </lineage>
</organism>
<dbReference type="Pfam" id="PF11916">
    <property type="entry name" value="Vac14_Fig4_bd"/>
    <property type="match status" value="1"/>
</dbReference>
<dbReference type="SUPFAM" id="SSF48371">
    <property type="entry name" value="ARM repeat"/>
    <property type="match status" value="1"/>
</dbReference>
<dbReference type="GO" id="GO:0006661">
    <property type="term" value="P:phosphatidylinositol biosynthetic process"/>
    <property type="evidence" value="ECO:0007669"/>
    <property type="project" value="InterPro"/>
</dbReference>
<dbReference type="GO" id="GO:0000329">
    <property type="term" value="C:fungal-type vacuole membrane"/>
    <property type="evidence" value="ECO:0007669"/>
    <property type="project" value="TreeGrafter"/>
</dbReference>
<name>A0A1B2JE41_PICPA</name>
<keyword evidence="4" id="KW-0472">Membrane</keyword>
<evidence type="ECO:0000256" key="2">
    <source>
        <dbReference type="ARBA" id="ARBA00010225"/>
    </source>
</evidence>
<feature type="domain" description="Vacuolar protein 14 C-terminal Fig4-binding" evidence="6">
    <location>
        <begin position="519"/>
        <end position="699"/>
    </location>
</feature>
<evidence type="ECO:0000256" key="5">
    <source>
        <dbReference type="SAM" id="MobiDB-lite"/>
    </source>
</evidence>
<accession>A0A1B2JE41</accession>
<dbReference type="InterPro" id="IPR011989">
    <property type="entry name" value="ARM-like"/>
</dbReference>
<dbReference type="Proteomes" id="UP000094565">
    <property type="component" value="Chromosome 3"/>
</dbReference>
<proteinExistence type="inferred from homology"/>
<gene>
    <name evidence="7" type="primary">VAC14</name>
    <name evidence="7" type="ORF">ATY40_BA7504062</name>
</gene>
<evidence type="ECO:0000259" key="6">
    <source>
        <dbReference type="Pfam" id="PF11916"/>
    </source>
</evidence>
<evidence type="ECO:0000313" key="8">
    <source>
        <dbReference type="Proteomes" id="UP000094565"/>
    </source>
</evidence>